<dbReference type="GO" id="GO:0015165">
    <property type="term" value="F:pyrimidine nucleotide-sugar transmembrane transporter activity"/>
    <property type="evidence" value="ECO:0007669"/>
    <property type="project" value="InterPro"/>
</dbReference>
<feature type="compositionally biased region" description="Basic and acidic residues" evidence="5">
    <location>
        <begin position="339"/>
        <end position="357"/>
    </location>
</feature>
<evidence type="ECO:0000256" key="1">
    <source>
        <dbReference type="ARBA" id="ARBA00004141"/>
    </source>
</evidence>
<dbReference type="EMBL" id="GL376637">
    <property type="status" value="NOT_ANNOTATED_CDS"/>
    <property type="molecule type" value="Genomic_DNA"/>
</dbReference>
<feature type="transmembrane region" description="Helical" evidence="6">
    <location>
        <begin position="284"/>
        <end position="302"/>
    </location>
</feature>
<evidence type="ECO:0000256" key="3">
    <source>
        <dbReference type="ARBA" id="ARBA00022989"/>
    </source>
</evidence>
<name>K3X3T4_GLOUD</name>
<reference evidence="8" key="1">
    <citation type="journal article" date="2010" name="Genome Biol.">
        <title>Genome sequence of the necrotrophic plant pathogen Pythium ultimum reveals original pathogenicity mechanisms and effector repertoire.</title>
        <authorList>
            <person name="Levesque C.A."/>
            <person name="Brouwer H."/>
            <person name="Cano L."/>
            <person name="Hamilton J.P."/>
            <person name="Holt C."/>
            <person name="Huitema E."/>
            <person name="Raffaele S."/>
            <person name="Robideau G.P."/>
            <person name="Thines M."/>
            <person name="Win J."/>
            <person name="Zerillo M.M."/>
            <person name="Beakes G.W."/>
            <person name="Boore J.L."/>
            <person name="Busam D."/>
            <person name="Dumas B."/>
            <person name="Ferriera S."/>
            <person name="Fuerstenberg S.I."/>
            <person name="Gachon C.M."/>
            <person name="Gaulin E."/>
            <person name="Govers F."/>
            <person name="Grenville-Briggs L."/>
            <person name="Horner N."/>
            <person name="Hostetler J."/>
            <person name="Jiang R.H."/>
            <person name="Johnson J."/>
            <person name="Krajaejun T."/>
            <person name="Lin H."/>
            <person name="Meijer H.J."/>
            <person name="Moore B."/>
            <person name="Morris P."/>
            <person name="Phuntmart V."/>
            <person name="Puiu D."/>
            <person name="Shetty J."/>
            <person name="Stajich J.E."/>
            <person name="Tripathy S."/>
            <person name="Wawra S."/>
            <person name="van West P."/>
            <person name="Whitty B.R."/>
            <person name="Coutinho P.M."/>
            <person name="Henrissat B."/>
            <person name="Martin F."/>
            <person name="Thomas P.D."/>
            <person name="Tyler B.M."/>
            <person name="De Vries R.P."/>
            <person name="Kamoun S."/>
            <person name="Yandell M."/>
            <person name="Tisserat N."/>
            <person name="Buell C.R."/>
        </authorList>
    </citation>
    <scope>NUCLEOTIDE SEQUENCE</scope>
    <source>
        <strain evidence="8">DAOM:BR144</strain>
    </source>
</reference>
<dbReference type="VEuPathDB" id="FungiDB:PYU1_G011857"/>
<dbReference type="InterPro" id="IPR007271">
    <property type="entry name" value="Nuc_sug_transpt"/>
</dbReference>
<evidence type="ECO:0000313" key="8">
    <source>
        <dbReference type="Proteomes" id="UP000019132"/>
    </source>
</evidence>
<feature type="region of interest" description="Disordered" evidence="5">
    <location>
        <begin position="334"/>
        <end position="357"/>
    </location>
</feature>
<dbReference type="AlphaFoldDB" id="K3X3T4"/>
<evidence type="ECO:0000256" key="6">
    <source>
        <dbReference type="SAM" id="Phobius"/>
    </source>
</evidence>
<dbReference type="eggNOG" id="KOG2234">
    <property type="taxonomic scope" value="Eukaryota"/>
</dbReference>
<evidence type="ECO:0000256" key="4">
    <source>
        <dbReference type="ARBA" id="ARBA00023136"/>
    </source>
</evidence>
<feature type="transmembrane region" description="Helical" evidence="6">
    <location>
        <begin position="121"/>
        <end position="140"/>
    </location>
</feature>
<keyword evidence="8" id="KW-1185">Reference proteome</keyword>
<accession>K3X3T4</accession>
<dbReference type="OMA" id="CLYCREN"/>
<dbReference type="HOGENOM" id="CLU_024645_5_0_1"/>
<feature type="transmembrane region" description="Helical" evidence="6">
    <location>
        <begin position="220"/>
        <end position="241"/>
    </location>
</feature>
<keyword evidence="4 6" id="KW-0472">Membrane</keyword>
<dbReference type="SUPFAM" id="SSF103481">
    <property type="entry name" value="Multidrug resistance efflux transporter EmrE"/>
    <property type="match status" value="1"/>
</dbReference>
<feature type="transmembrane region" description="Helical" evidence="6">
    <location>
        <begin position="253"/>
        <end position="275"/>
    </location>
</feature>
<organism evidence="7 8">
    <name type="scientific">Globisporangium ultimum (strain ATCC 200006 / CBS 805.95 / DAOM BR144)</name>
    <name type="common">Pythium ultimum</name>
    <dbReference type="NCBI Taxonomy" id="431595"/>
    <lineage>
        <taxon>Eukaryota</taxon>
        <taxon>Sar</taxon>
        <taxon>Stramenopiles</taxon>
        <taxon>Oomycota</taxon>
        <taxon>Peronosporomycetes</taxon>
        <taxon>Pythiales</taxon>
        <taxon>Pythiaceae</taxon>
        <taxon>Globisporangium</taxon>
    </lineage>
</organism>
<keyword evidence="3 6" id="KW-1133">Transmembrane helix</keyword>
<dbReference type="InParanoid" id="K3X3T4"/>
<feature type="transmembrane region" description="Helical" evidence="6">
    <location>
        <begin position="14"/>
        <end position="33"/>
    </location>
</feature>
<evidence type="ECO:0008006" key="9">
    <source>
        <dbReference type="Google" id="ProtNLM"/>
    </source>
</evidence>
<feature type="transmembrane region" description="Helical" evidence="6">
    <location>
        <begin position="308"/>
        <end position="326"/>
    </location>
</feature>
<proteinExistence type="predicted"/>
<evidence type="ECO:0000256" key="2">
    <source>
        <dbReference type="ARBA" id="ARBA00022692"/>
    </source>
</evidence>
<reference evidence="8" key="2">
    <citation type="submission" date="2010-04" db="EMBL/GenBank/DDBJ databases">
        <authorList>
            <person name="Buell R."/>
            <person name="Hamilton J."/>
            <person name="Hostetler J."/>
        </authorList>
    </citation>
    <scope>NUCLEOTIDE SEQUENCE [LARGE SCALE GENOMIC DNA]</scope>
    <source>
        <strain evidence="8">DAOM:BR144</strain>
    </source>
</reference>
<keyword evidence="2 6" id="KW-0812">Transmembrane</keyword>
<dbReference type="Proteomes" id="UP000019132">
    <property type="component" value="Unassembled WGS sequence"/>
</dbReference>
<dbReference type="PANTHER" id="PTHR10231">
    <property type="entry name" value="NUCLEOTIDE-SUGAR TRANSMEMBRANE TRANSPORTER"/>
    <property type="match status" value="1"/>
</dbReference>
<comment type="subcellular location">
    <subcellularLocation>
        <location evidence="1">Membrane</location>
        <topology evidence="1">Multi-pass membrane protein</topology>
    </subcellularLocation>
</comment>
<evidence type="ECO:0000313" key="7">
    <source>
        <dbReference type="EnsemblProtists" id="PYU1_T011883"/>
    </source>
</evidence>
<evidence type="ECO:0000256" key="5">
    <source>
        <dbReference type="SAM" id="MobiDB-lite"/>
    </source>
</evidence>
<dbReference type="GO" id="GO:0000139">
    <property type="term" value="C:Golgi membrane"/>
    <property type="evidence" value="ECO:0007669"/>
    <property type="project" value="InterPro"/>
</dbReference>
<protein>
    <recommendedName>
        <fullName evidence="9">EamA domain-containing protein</fullName>
    </recommendedName>
</protein>
<sequence>MAAPLGLETPQQRGVFLTYMALWVSYGLLNELAKRHDVRFNSTSAVVLQSFLKLGIATYMYLTTDAVVAGAGAGLAARVHLLLQQIVAHRELLWKYFIPSGLYVLYDVLSYVNLRRFDASTYFLLLQFRMVITGMLHQFMFQKQLNRNQWISLAVTTLGCAIKTLGSSSSKAQHETHATMLAYGLLAVQMLSSTFAGVYNEVLLKKQAKIPLNLQNIFMYMDSIICTIAMLVLGLTGQSFAQVITPSEIAVLFSWYVLPMVLIMSFIGVVTSLFLKVLDSVRKAIASALELVFLPLLSTILFGVPLTLSMVVSVVFVASGVYIYSLPVDTKSAKSSSAETHKVAVDDLKNGDEDSKA</sequence>
<feature type="transmembrane region" description="Helical" evidence="6">
    <location>
        <begin position="96"/>
        <end position="114"/>
    </location>
</feature>
<feature type="transmembrane region" description="Helical" evidence="6">
    <location>
        <begin position="54"/>
        <end position="76"/>
    </location>
</feature>
<feature type="transmembrane region" description="Helical" evidence="6">
    <location>
        <begin position="180"/>
        <end position="199"/>
    </location>
</feature>
<dbReference type="EnsemblProtists" id="PYU1_T011883">
    <property type="protein sequence ID" value="PYU1_T011883"/>
    <property type="gene ID" value="PYU1_G011857"/>
</dbReference>
<dbReference type="Pfam" id="PF04142">
    <property type="entry name" value="Nuc_sug_transp"/>
    <property type="match status" value="1"/>
</dbReference>
<dbReference type="InterPro" id="IPR037185">
    <property type="entry name" value="EmrE-like"/>
</dbReference>
<reference evidence="7" key="3">
    <citation type="submission" date="2015-02" db="UniProtKB">
        <authorList>
            <consortium name="EnsemblProtists"/>
        </authorList>
    </citation>
    <scope>IDENTIFICATION</scope>
    <source>
        <strain evidence="7">DAOM BR144</strain>
    </source>
</reference>